<evidence type="ECO:0000313" key="2">
    <source>
        <dbReference type="Proteomes" id="UP001205185"/>
    </source>
</evidence>
<dbReference type="Proteomes" id="UP001205185">
    <property type="component" value="Unassembled WGS sequence"/>
</dbReference>
<comment type="caution">
    <text evidence="1">The sequence shown here is derived from an EMBL/GenBank/DDBJ whole genome shotgun (WGS) entry which is preliminary data.</text>
</comment>
<name>A0ABT1I4P5_9PSEU</name>
<dbReference type="GO" id="GO:0051213">
    <property type="term" value="F:dioxygenase activity"/>
    <property type="evidence" value="ECO:0007669"/>
    <property type="project" value="UniProtKB-KW"/>
</dbReference>
<reference evidence="1 2" key="1">
    <citation type="submission" date="2022-06" db="EMBL/GenBank/DDBJ databases">
        <title>Genomic Encyclopedia of Archaeal and Bacterial Type Strains, Phase II (KMG-II): from individual species to whole genera.</title>
        <authorList>
            <person name="Goeker M."/>
        </authorList>
    </citation>
    <scope>NUCLEOTIDE SEQUENCE [LARGE SCALE GENOMIC DNA]</scope>
    <source>
        <strain evidence="1 2">DSM 44255</strain>
    </source>
</reference>
<keyword evidence="1" id="KW-0560">Oxidoreductase</keyword>
<dbReference type="SUPFAM" id="SSF53213">
    <property type="entry name" value="LigB-like"/>
    <property type="match status" value="1"/>
</dbReference>
<proteinExistence type="predicted"/>
<dbReference type="EMBL" id="JAMTCO010000001">
    <property type="protein sequence ID" value="MCP2267570.1"/>
    <property type="molecule type" value="Genomic_DNA"/>
</dbReference>
<organism evidence="1 2">
    <name type="scientific">Actinokineospora diospyrosa</name>
    <dbReference type="NCBI Taxonomy" id="103728"/>
    <lineage>
        <taxon>Bacteria</taxon>
        <taxon>Bacillati</taxon>
        <taxon>Actinomycetota</taxon>
        <taxon>Actinomycetes</taxon>
        <taxon>Pseudonocardiales</taxon>
        <taxon>Pseudonocardiaceae</taxon>
        <taxon>Actinokineospora</taxon>
    </lineage>
</organism>
<keyword evidence="1" id="KW-0223">Dioxygenase</keyword>
<evidence type="ECO:0000313" key="1">
    <source>
        <dbReference type="EMBL" id="MCP2267570.1"/>
    </source>
</evidence>
<gene>
    <name evidence="1" type="ORF">LV75_000052</name>
</gene>
<sequence length="267" mass="27717">MVIMVPQKVRSVGRRRQLCSTDSNLGPVIRRVAVLPHPPLIVPELTGGGDRDADAVRAECLAVLAPFAAAVPRWVAVGAGERPGRYGPEVAGTFRGFGVDVRVGLGAQADLAFADPLLPLPALIAAWLRGAVGTPEITVHVVPADLPPAECAAAGTRIAEELAGADPVGLLVLGDGAHRHGERSVGRPDDRCADFDAAIASAMATADLDALDRLDPTLAAELGAVGRAPWQVLAGALRADGHPWRAVESHLSIPLGVAYHFATWEPA</sequence>
<keyword evidence="2" id="KW-1185">Reference proteome</keyword>
<dbReference type="Gene3D" id="3.40.830.10">
    <property type="entry name" value="LigB-like"/>
    <property type="match status" value="1"/>
</dbReference>
<protein>
    <submittedName>
        <fullName evidence="1">Catalytic LigB subunit of aromatic ring-opening dioxygenase</fullName>
    </submittedName>
</protein>
<accession>A0ABT1I4P5</accession>